<name>C7RIK0_ACCRE</name>
<protein>
    <submittedName>
        <fullName evidence="1">Uncharacterized protein</fullName>
    </submittedName>
</protein>
<reference evidence="1" key="1">
    <citation type="submission" date="2009-08" db="EMBL/GenBank/DDBJ databases">
        <authorList>
            <consortium name="US DOE Joint Genome Institute"/>
            <person name="Lucas S."/>
            <person name="Copeland A."/>
            <person name="Lapidus A."/>
            <person name="Glavina del Rio T."/>
            <person name="Dalin E."/>
            <person name="Tice H."/>
            <person name="Bruce D."/>
            <person name="Barry K."/>
            <person name="Pitluck S."/>
            <person name="Lowry S."/>
            <person name="Larimer F."/>
            <person name="Land M."/>
            <person name="Hauser L."/>
            <person name="Kyrpides N."/>
            <person name="Ivanova N."/>
            <person name="McMahon K.D."/>
            <person name="Hugenholtz P."/>
        </authorList>
    </citation>
    <scope>NUCLEOTIDE SEQUENCE</scope>
    <source>
        <strain evidence="1">UW-1</strain>
    </source>
</reference>
<proteinExistence type="predicted"/>
<dbReference type="AlphaFoldDB" id="C7RIK0"/>
<organism evidence="1">
    <name type="scientific">Accumulibacter regalis</name>
    <dbReference type="NCBI Taxonomy" id="522306"/>
    <lineage>
        <taxon>Bacteria</taxon>
        <taxon>Pseudomonadati</taxon>
        <taxon>Pseudomonadota</taxon>
        <taxon>Betaproteobacteria</taxon>
        <taxon>Candidatus Accumulibacter</taxon>
    </lineage>
</organism>
<gene>
    <name evidence="1" type="ordered locus">CAP2UW1_3309</name>
</gene>
<accession>C7RIK0</accession>
<sequence length="38" mass="4209">MLAGPTSIAQKMAHLNRNLDLVLDYLRLTRNSVGNLKA</sequence>
<dbReference type="KEGG" id="app:CAP2UW1_3309"/>
<dbReference type="STRING" id="522306.CAP2UW1_3309"/>
<dbReference type="EMBL" id="CP001715">
    <property type="protein sequence ID" value="ACV36574.1"/>
    <property type="molecule type" value="Genomic_DNA"/>
</dbReference>
<evidence type="ECO:0000313" key="1">
    <source>
        <dbReference type="EMBL" id="ACV36574.1"/>
    </source>
</evidence>
<dbReference type="HOGENOM" id="CLU_3323313_0_0_4"/>
<reference evidence="1" key="2">
    <citation type="submission" date="2009-09" db="EMBL/GenBank/DDBJ databases">
        <title>Complete sequence of chromosome of Candidatus Accumulibacter phosphatis clade IIA str. UW-1.</title>
        <authorList>
            <consortium name="US DOE Joint Genome Institute"/>
            <person name="Martin H.G."/>
            <person name="Ivanova N."/>
            <person name="Kunin V."/>
            <person name="Warnecke F."/>
            <person name="Barry K."/>
            <person name="He S."/>
            <person name="Salamov A."/>
            <person name="Szeto E."/>
            <person name="Dalin E."/>
            <person name="Pangilinan J.L."/>
            <person name="Lapidus A."/>
            <person name="Lowry S."/>
            <person name="Kyrpides N.C."/>
            <person name="McMahon K.D."/>
            <person name="Hugenholtz P."/>
        </authorList>
    </citation>
    <scope>NUCLEOTIDE SEQUENCE [LARGE SCALE GENOMIC DNA]</scope>
    <source>
        <strain evidence="1">UW-1</strain>
    </source>
</reference>